<evidence type="ECO:0000256" key="11">
    <source>
        <dbReference type="ARBA" id="ARBA00048707"/>
    </source>
</evidence>
<dbReference type="GO" id="GO:0005743">
    <property type="term" value="C:mitochondrial inner membrane"/>
    <property type="evidence" value="ECO:0007669"/>
    <property type="project" value="UniProtKB-SubCell"/>
</dbReference>
<evidence type="ECO:0000313" key="15">
    <source>
        <dbReference type="Proteomes" id="UP000887575"/>
    </source>
</evidence>
<evidence type="ECO:0000256" key="1">
    <source>
        <dbReference type="ARBA" id="ARBA00004434"/>
    </source>
</evidence>
<evidence type="ECO:0000256" key="5">
    <source>
        <dbReference type="ARBA" id="ARBA00022792"/>
    </source>
</evidence>
<dbReference type="Pfam" id="PF01981">
    <property type="entry name" value="PTH2"/>
    <property type="match status" value="1"/>
</dbReference>
<dbReference type="InterPro" id="IPR009060">
    <property type="entry name" value="UBA-like_sf"/>
</dbReference>
<dbReference type="PANTHER" id="PTHR12649:SF11">
    <property type="entry name" value="PEPTIDYL-TRNA HYDROLASE 2, MITOCHONDRIAL"/>
    <property type="match status" value="1"/>
</dbReference>
<feature type="transmembrane region" description="Helical" evidence="13">
    <location>
        <begin position="189"/>
        <end position="207"/>
    </location>
</feature>
<keyword evidence="6" id="KW-0378">Hydrolase</keyword>
<dbReference type="CDD" id="cd02430">
    <property type="entry name" value="PTH2"/>
    <property type="match status" value="1"/>
</dbReference>
<feature type="transmembrane region" description="Helical" evidence="13">
    <location>
        <begin position="135"/>
        <end position="157"/>
    </location>
</feature>
<dbReference type="InterPro" id="IPR020164">
    <property type="entry name" value="Cyt_c_Oxase_assmbl_COX16"/>
</dbReference>
<dbReference type="NCBIfam" id="TIGR00283">
    <property type="entry name" value="arch_pth2"/>
    <property type="match status" value="1"/>
</dbReference>
<evidence type="ECO:0000256" key="4">
    <source>
        <dbReference type="ARBA" id="ARBA00022692"/>
    </source>
</evidence>
<dbReference type="EC" id="3.1.1.29" evidence="3"/>
<dbReference type="Pfam" id="PF14138">
    <property type="entry name" value="COX16"/>
    <property type="match status" value="1"/>
</dbReference>
<keyword evidence="7 13" id="KW-1133">Transmembrane helix</keyword>
<protein>
    <recommendedName>
        <fullName evidence="3">peptidyl-tRNA hydrolase</fullName>
        <ecNumber evidence="3">3.1.1.29</ecNumber>
    </recommendedName>
</protein>
<name>A0AAF3J7A4_9BILA</name>
<accession>A0AAF3J7A4</accession>
<dbReference type="Gene3D" id="3.40.50.2000">
    <property type="entry name" value="Glycogen Phosphorylase B"/>
    <property type="match status" value="1"/>
</dbReference>
<dbReference type="InterPro" id="IPR013969">
    <property type="entry name" value="Oligosacch_biosynth_Alg14"/>
</dbReference>
<comment type="similarity">
    <text evidence="10">Belongs to the PTH2 family.</text>
</comment>
<dbReference type="Proteomes" id="UP000887575">
    <property type="component" value="Unassembled WGS sequence"/>
</dbReference>
<evidence type="ECO:0000259" key="14">
    <source>
        <dbReference type="PROSITE" id="PS50030"/>
    </source>
</evidence>
<evidence type="ECO:0000256" key="6">
    <source>
        <dbReference type="ARBA" id="ARBA00022801"/>
    </source>
</evidence>
<dbReference type="PROSITE" id="PS50030">
    <property type="entry name" value="UBA"/>
    <property type="match status" value="1"/>
</dbReference>
<evidence type="ECO:0000256" key="13">
    <source>
        <dbReference type="SAM" id="Phobius"/>
    </source>
</evidence>
<evidence type="ECO:0000256" key="8">
    <source>
        <dbReference type="ARBA" id="ARBA00023128"/>
    </source>
</evidence>
<reference evidence="16" key="1">
    <citation type="submission" date="2024-02" db="UniProtKB">
        <authorList>
            <consortium name="WormBaseParasite"/>
        </authorList>
    </citation>
    <scope>IDENTIFICATION</scope>
</reference>
<feature type="compositionally biased region" description="Polar residues" evidence="12">
    <location>
        <begin position="300"/>
        <end position="310"/>
    </location>
</feature>
<evidence type="ECO:0000256" key="7">
    <source>
        <dbReference type="ARBA" id="ARBA00022989"/>
    </source>
</evidence>
<sequence>MLVFVFVIEVIAAAIFLGSLYVWYLIRHAKSPKNFKRKKVRTLVVMGSGGHTTEMTEVLKTLPSQFECVFVLADTDRISQGKVEEIVRERADQALSIERIPRSREVGQSYFTSILTTLVATMHALRIVWNTRPDLVLTNGPGTCIPICVAAFFFDLFRLRDTPNHFHRINLPDHFWVLMTKSSLKFWKVGLPFFTLLIGSAYGLHFFQEVRYDFRRVKKEDTNLEQIKTDLSKSGIKVKDKVTVEDIYKEIAVEDTENWTNIRGPHENEDNSEYFKIQKEQREQRDRALRMAERIPAEDSINSNPTNDQENPPEPTLGLPRNDSLSASIRAERGSPTPEVFEVDSLSLPEIPAEDPAPSIASSSIQANQGSICSTSQLTGAHPVDPQADQANPALLSQLIELGFDDWTSKLALQRTRNAGVEAAVNWIIERSNESDFESSPSSDEEEPIDQEMGAAQSGEGAPAGFDAASLMKSLAKGARTHKMVFVANMGLKMGTGKLAAQVGHACLGLYQKAVASEEGRHGVNSWERMGAVKIVVKGESTEQLMNLFKQAKEAGCVAYLVQDAGYTQIPAGSRTILGVFGPVEAVDSVTGSLKLL</sequence>
<comment type="catalytic activity">
    <reaction evidence="11">
        <text>an N-acyl-L-alpha-aminoacyl-tRNA + H2O = an N-acyl-L-amino acid + a tRNA + H(+)</text>
        <dbReference type="Rhea" id="RHEA:54448"/>
        <dbReference type="Rhea" id="RHEA-COMP:10123"/>
        <dbReference type="Rhea" id="RHEA-COMP:13883"/>
        <dbReference type="ChEBI" id="CHEBI:15377"/>
        <dbReference type="ChEBI" id="CHEBI:15378"/>
        <dbReference type="ChEBI" id="CHEBI:59874"/>
        <dbReference type="ChEBI" id="CHEBI:78442"/>
        <dbReference type="ChEBI" id="CHEBI:138191"/>
        <dbReference type="EC" id="3.1.1.29"/>
    </reaction>
</comment>
<feature type="compositionally biased region" description="Basic and acidic residues" evidence="12">
    <location>
        <begin position="276"/>
        <end position="297"/>
    </location>
</feature>
<evidence type="ECO:0000256" key="3">
    <source>
        <dbReference type="ARBA" id="ARBA00013260"/>
    </source>
</evidence>
<keyword evidence="8" id="KW-0496">Mitochondrion</keyword>
<evidence type="ECO:0000256" key="2">
    <source>
        <dbReference type="ARBA" id="ARBA00008370"/>
    </source>
</evidence>
<dbReference type="Gene3D" id="3.40.1490.10">
    <property type="entry name" value="Bit1"/>
    <property type="match status" value="1"/>
</dbReference>
<feature type="transmembrane region" description="Helical" evidence="13">
    <location>
        <begin position="109"/>
        <end position="129"/>
    </location>
</feature>
<dbReference type="InterPro" id="IPR015940">
    <property type="entry name" value="UBA"/>
</dbReference>
<keyword evidence="15" id="KW-1185">Reference proteome</keyword>
<dbReference type="WBParaSite" id="MBELARI_LOCUS20660">
    <property type="protein sequence ID" value="MBELARI_LOCUS20660"/>
    <property type="gene ID" value="MBELARI_LOCUS20660"/>
</dbReference>
<comment type="similarity">
    <text evidence="2">Belongs to the COX16 family.</text>
</comment>
<feature type="region of interest" description="Disordered" evidence="12">
    <location>
        <begin position="260"/>
        <end position="322"/>
    </location>
</feature>
<dbReference type="Pfam" id="PF08660">
    <property type="entry name" value="Alg14"/>
    <property type="match status" value="1"/>
</dbReference>
<organism evidence="15 16">
    <name type="scientific">Mesorhabditis belari</name>
    <dbReference type="NCBI Taxonomy" id="2138241"/>
    <lineage>
        <taxon>Eukaryota</taxon>
        <taxon>Metazoa</taxon>
        <taxon>Ecdysozoa</taxon>
        <taxon>Nematoda</taxon>
        <taxon>Chromadorea</taxon>
        <taxon>Rhabditida</taxon>
        <taxon>Rhabditina</taxon>
        <taxon>Rhabditomorpha</taxon>
        <taxon>Rhabditoidea</taxon>
        <taxon>Rhabditidae</taxon>
        <taxon>Mesorhabditinae</taxon>
        <taxon>Mesorhabditis</taxon>
    </lineage>
</organism>
<dbReference type="GO" id="GO:0005829">
    <property type="term" value="C:cytosol"/>
    <property type="evidence" value="ECO:0007669"/>
    <property type="project" value="TreeGrafter"/>
</dbReference>
<dbReference type="InterPro" id="IPR002833">
    <property type="entry name" value="PTH2"/>
</dbReference>
<feature type="domain" description="UBA" evidence="14">
    <location>
        <begin position="387"/>
        <end position="431"/>
    </location>
</feature>
<dbReference type="GO" id="GO:0006488">
    <property type="term" value="P:dolichol-linked oligosaccharide biosynthetic process"/>
    <property type="evidence" value="ECO:0007669"/>
    <property type="project" value="InterPro"/>
</dbReference>
<proteinExistence type="inferred from homology"/>
<dbReference type="SUPFAM" id="SSF46934">
    <property type="entry name" value="UBA-like"/>
    <property type="match status" value="1"/>
</dbReference>
<dbReference type="FunFam" id="3.40.1490.10:FF:000002">
    <property type="entry name" value="Peptidyl-tRNA hydrolase 2, mitochondrial"/>
    <property type="match status" value="1"/>
</dbReference>
<evidence type="ECO:0000313" key="16">
    <source>
        <dbReference type="WBParaSite" id="MBELARI_LOCUS20660"/>
    </source>
</evidence>
<keyword evidence="9 13" id="KW-0472">Membrane</keyword>
<dbReference type="PANTHER" id="PTHR12649">
    <property type="entry name" value="PEPTIDYL-TRNA HYDROLASE 2"/>
    <property type="match status" value="1"/>
</dbReference>
<dbReference type="AlphaFoldDB" id="A0AAF3J7A4"/>
<dbReference type="SUPFAM" id="SSF102462">
    <property type="entry name" value="Peptidyl-tRNA hydrolase II"/>
    <property type="match status" value="1"/>
</dbReference>
<comment type="subcellular location">
    <subcellularLocation>
        <location evidence="1">Mitochondrion inner membrane</location>
        <topology evidence="1">Single-pass membrane protein</topology>
    </subcellularLocation>
</comment>
<dbReference type="Gene3D" id="1.10.8.10">
    <property type="entry name" value="DNA helicase RuvA subunit, C-terminal domain"/>
    <property type="match status" value="1"/>
</dbReference>
<keyword evidence="4 13" id="KW-0812">Transmembrane</keyword>
<evidence type="ECO:0000256" key="9">
    <source>
        <dbReference type="ARBA" id="ARBA00023136"/>
    </source>
</evidence>
<dbReference type="GO" id="GO:0004045">
    <property type="term" value="F:peptidyl-tRNA hydrolase activity"/>
    <property type="evidence" value="ECO:0007669"/>
    <property type="project" value="UniProtKB-EC"/>
</dbReference>
<dbReference type="InterPro" id="IPR023476">
    <property type="entry name" value="Pep_tRNA_hydro_II_dom_sf"/>
</dbReference>
<dbReference type="Pfam" id="PF22562">
    <property type="entry name" value="UBA_7"/>
    <property type="match status" value="1"/>
</dbReference>
<keyword evidence="5" id="KW-0999">Mitochondrion inner membrane</keyword>
<dbReference type="SUPFAM" id="SSF53756">
    <property type="entry name" value="UDP-Glycosyltransferase/glycogen phosphorylase"/>
    <property type="match status" value="1"/>
</dbReference>
<feature type="region of interest" description="Disordered" evidence="12">
    <location>
        <begin position="432"/>
        <end position="462"/>
    </location>
</feature>
<evidence type="ECO:0000256" key="10">
    <source>
        <dbReference type="ARBA" id="ARBA00038050"/>
    </source>
</evidence>
<feature type="transmembrane region" description="Helical" evidence="13">
    <location>
        <begin position="6"/>
        <end position="26"/>
    </location>
</feature>
<evidence type="ECO:0000256" key="12">
    <source>
        <dbReference type="SAM" id="MobiDB-lite"/>
    </source>
</evidence>